<comment type="subcellular location">
    <subcellularLocation>
        <location evidence="1">Membrane</location>
        <topology evidence="1">Multi-pass membrane protein</topology>
    </subcellularLocation>
</comment>
<dbReference type="Gene3D" id="1.50.40.10">
    <property type="entry name" value="Mitochondrial carrier domain"/>
    <property type="match status" value="2"/>
</dbReference>
<evidence type="ECO:0000256" key="5">
    <source>
        <dbReference type="ARBA" id="ARBA00022737"/>
    </source>
</evidence>
<dbReference type="eggNOG" id="KOG0764">
    <property type="taxonomic scope" value="Eukaryota"/>
</dbReference>
<name>Q22MF8_TETTS</name>
<sequence length="322" mass="37351">MQATVKNQQKPKSQIESFKYSFAAFCSTFCVQILHPFDLIKTRFQSHDGMKGGNNIVPQYKNIRNAFQTIYSQEGVRGLYKGFGWTLFAQSVSRVLFFTLYEKSRDFYEKILQHQSKEFQIFVASTQSGVIATFITTPMWILKTRMLLNTKQNISGYQNLNSAILSIYNEHGILGFWRGLSVSLPLCFHGTIQMSVFEKVMQITRPIAQDDTYNIRPAFAGFFSKLCAILATYPLQTLRTRIQQNQYIHTSDGHLKSPKYKNVRDVVYKLYQKEGILSLYKGVKPSLIMNLPSNSIYFFCYEFFKKALNISRDQKEIKNQKH</sequence>
<dbReference type="OrthoDB" id="425243at2759"/>
<dbReference type="InterPro" id="IPR018108">
    <property type="entry name" value="MCP_transmembrane"/>
</dbReference>
<dbReference type="EMBL" id="GG662720">
    <property type="protein sequence ID" value="EAR86367.3"/>
    <property type="molecule type" value="Genomic_DNA"/>
</dbReference>
<dbReference type="PROSITE" id="PS50920">
    <property type="entry name" value="SOLCAR"/>
    <property type="match status" value="3"/>
</dbReference>
<dbReference type="InterPro" id="IPR044712">
    <property type="entry name" value="SLC25A32-like"/>
</dbReference>
<dbReference type="SUPFAM" id="SSF103506">
    <property type="entry name" value="Mitochondrial carrier"/>
    <property type="match status" value="1"/>
</dbReference>
<evidence type="ECO:0000256" key="4">
    <source>
        <dbReference type="ARBA" id="ARBA00022692"/>
    </source>
</evidence>
<dbReference type="GO" id="GO:0006862">
    <property type="term" value="P:nucleotide transport"/>
    <property type="evidence" value="ECO:0007669"/>
    <property type="project" value="InterPro"/>
</dbReference>
<evidence type="ECO:0000256" key="10">
    <source>
        <dbReference type="SAM" id="Phobius"/>
    </source>
</evidence>
<accession>Q22MF8</accession>
<feature type="repeat" description="Solcar" evidence="8">
    <location>
        <begin position="212"/>
        <end position="307"/>
    </location>
</feature>
<evidence type="ECO:0000313" key="12">
    <source>
        <dbReference type="Proteomes" id="UP000009168"/>
    </source>
</evidence>
<keyword evidence="7 8" id="KW-0472">Membrane</keyword>
<feature type="transmembrane region" description="Helical" evidence="10">
    <location>
        <begin position="121"/>
        <end position="142"/>
    </location>
</feature>
<dbReference type="RefSeq" id="XP_977062.3">
    <property type="nucleotide sequence ID" value="XM_971969.3"/>
</dbReference>
<dbReference type="PANTHER" id="PTHR45683">
    <property type="entry name" value="MITOCHONDRIAL NICOTINAMIDE ADENINE DINUCLEOTIDE TRANSPORTER 1-RELATED-RELATED"/>
    <property type="match status" value="1"/>
</dbReference>
<dbReference type="InParanoid" id="Q22MF8"/>
<proteinExistence type="inferred from homology"/>
<evidence type="ECO:0000256" key="9">
    <source>
        <dbReference type="RuleBase" id="RU000488"/>
    </source>
</evidence>
<keyword evidence="4 8" id="KW-0812">Transmembrane</keyword>
<keyword evidence="5" id="KW-0677">Repeat</keyword>
<dbReference type="Pfam" id="PF00153">
    <property type="entry name" value="Mito_carr"/>
    <property type="match status" value="3"/>
</dbReference>
<dbReference type="HOGENOM" id="CLU_015166_6_4_1"/>
<evidence type="ECO:0000256" key="2">
    <source>
        <dbReference type="ARBA" id="ARBA00006375"/>
    </source>
</evidence>
<keyword evidence="12" id="KW-1185">Reference proteome</keyword>
<evidence type="ECO:0000256" key="7">
    <source>
        <dbReference type="ARBA" id="ARBA00023136"/>
    </source>
</evidence>
<keyword evidence="6 10" id="KW-1133">Transmembrane helix</keyword>
<protein>
    <submittedName>
        <fullName evidence="11">Folate carrier protein, putative</fullName>
    </submittedName>
</protein>
<feature type="repeat" description="Solcar" evidence="8">
    <location>
        <begin position="14"/>
        <end position="107"/>
    </location>
</feature>
<evidence type="ECO:0000256" key="6">
    <source>
        <dbReference type="ARBA" id="ARBA00022989"/>
    </source>
</evidence>
<organism evidence="11 12">
    <name type="scientific">Tetrahymena thermophila (strain SB210)</name>
    <dbReference type="NCBI Taxonomy" id="312017"/>
    <lineage>
        <taxon>Eukaryota</taxon>
        <taxon>Sar</taxon>
        <taxon>Alveolata</taxon>
        <taxon>Ciliophora</taxon>
        <taxon>Intramacronucleata</taxon>
        <taxon>Oligohymenophorea</taxon>
        <taxon>Hymenostomatida</taxon>
        <taxon>Tetrahymenina</taxon>
        <taxon>Tetrahymenidae</taxon>
        <taxon>Tetrahymena</taxon>
    </lineage>
</organism>
<evidence type="ECO:0000256" key="1">
    <source>
        <dbReference type="ARBA" id="ARBA00004141"/>
    </source>
</evidence>
<gene>
    <name evidence="11" type="ORF">TTHERM_00035620</name>
</gene>
<dbReference type="AlphaFoldDB" id="Q22MF8"/>
<evidence type="ECO:0000313" key="11">
    <source>
        <dbReference type="EMBL" id="EAR86367.3"/>
    </source>
</evidence>
<dbReference type="InterPro" id="IPR023395">
    <property type="entry name" value="MCP_dom_sf"/>
</dbReference>
<evidence type="ECO:0000256" key="8">
    <source>
        <dbReference type="PROSITE-ProRule" id="PRU00282"/>
    </source>
</evidence>
<feature type="repeat" description="Solcar" evidence="8">
    <location>
        <begin position="116"/>
        <end position="203"/>
    </location>
</feature>
<reference evidence="12" key="1">
    <citation type="journal article" date="2006" name="PLoS Biol.">
        <title>Macronuclear genome sequence of the ciliate Tetrahymena thermophila, a model eukaryote.</title>
        <authorList>
            <person name="Eisen J.A."/>
            <person name="Coyne R.S."/>
            <person name="Wu M."/>
            <person name="Wu D."/>
            <person name="Thiagarajan M."/>
            <person name="Wortman J.R."/>
            <person name="Badger J.H."/>
            <person name="Ren Q."/>
            <person name="Amedeo P."/>
            <person name="Jones K.M."/>
            <person name="Tallon L.J."/>
            <person name="Delcher A.L."/>
            <person name="Salzberg S.L."/>
            <person name="Silva J.C."/>
            <person name="Haas B.J."/>
            <person name="Majoros W.H."/>
            <person name="Farzad M."/>
            <person name="Carlton J.M."/>
            <person name="Smith R.K. Jr."/>
            <person name="Garg J."/>
            <person name="Pearlman R.E."/>
            <person name="Karrer K.M."/>
            <person name="Sun L."/>
            <person name="Manning G."/>
            <person name="Elde N.C."/>
            <person name="Turkewitz A.P."/>
            <person name="Asai D.J."/>
            <person name="Wilkes D.E."/>
            <person name="Wang Y."/>
            <person name="Cai H."/>
            <person name="Collins K."/>
            <person name="Stewart B.A."/>
            <person name="Lee S.R."/>
            <person name="Wilamowska K."/>
            <person name="Weinberg Z."/>
            <person name="Ruzzo W.L."/>
            <person name="Wloga D."/>
            <person name="Gaertig J."/>
            <person name="Frankel J."/>
            <person name="Tsao C.-C."/>
            <person name="Gorovsky M.A."/>
            <person name="Keeling P.J."/>
            <person name="Waller R.F."/>
            <person name="Patron N.J."/>
            <person name="Cherry J.M."/>
            <person name="Stover N.A."/>
            <person name="Krieger C.J."/>
            <person name="del Toro C."/>
            <person name="Ryder H.F."/>
            <person name="Williamson S.C."/>
            <person name="Barbeau R.A."/>
            <person name="Hamilton E.P."/>
            <person name="Orias E."/>
        </authorList>
    </citation>
    <scope>NUCLEOTIDE SEQUENCE [LARGE SCALE GENOMIC DNA]</scope>
    <source>
        <strain evidence="12">SB210</strain>
    </source>
</reference>
<dbReference type="GO" id="GO:0055085">
    <property type="term" value="P:transmembrane transport"/>
    <property type="evidence" value="ECO:0007669"/>
    <property type="project" value="InterPro"/>
</dbReference>
<evidence type="ECO:0000256" key="3">
    <source>
        <dbReference type="ARBA" id="ARBA00022448"/>
    </source>
</evidence>
<comment type="similarity">
    <text evidence="2 9">Belongs to the mitochondrial carrier (TC 2.A.29) family.</text>
</comment>
<dbReference type="GO" id="GO:0016020">
    <property type="term" value="C:membrane"/>
    <property type="evidence" value="ECO:0007669"/>
    <property type="project" value="UniProtKB-SubCell"/>
</dbReference>
<keyword evidence="3 9" id="KW-0813">Transport</keyword>
<dbReference type="KEGG" id="tet:TTHERM_00035620"/>
<dbReference type="GeneID" id="7847259"/>
<dbReference type="Proteomes" id="UP000009168">
    <property type="component" value="Unassembled WGS sequence"/>
</dbReference>